<dbReference type="Pfam" id="PF14262">
    <property type="entry name" value="Cthe_2159"/>
    <property type="match status" value="1"/>
</dbReference>
<dbReference type="eggNOG" id="ENOG502Z8AD">
    <property type="taxonomic scope" value="Bacteria"/>
</dbReference>
<protein>
    <recommendedName>
        <fullName evidence="4">Carbohydrate-binding domain-containing protein</fullName>
    </recommendedName>
</protein>
<dbReference type="EMBL" id="AEQP01000022">
    <property type="protein sequence ID" value="EFV94025.1"/>
    <property type="molecule type" value="Genomic_DNA"/>
</dbReference>
<gene>
    <name evidence="2" type="ORF">HMPREF0551_2140</name>
</gene>
<comment type="caution">
    <text evidence="2">The sequence shown here is derived from an EMBL/GenBank/DDBJ whole genome shotgun (WGS) entry which is preliminary data.</text>
</comment>
<dbReference type="InterPro" id="IPR025584">
    <property type="entry name" value="Cthe_2159"/>
</dbReference>
<accession>E7RZM6</accession>
<proteinExistence type="predicted"/>
<dbReference type="HOGENOM" id="CLU_535055_0_0_4"/>
<feature type="compositionally biased region" description="Low complexity" evidence="1">
    <location>
        <begin position="266"/>
        <end position="281"/>
    </location>
</feature>
<evidence type="ECO:0000313" key="3">
    <source>
        <dbReference type="Proteomes" id="UP000011021"/>
    </source>
</evidence>
<dbReference type="AlphaFoldDB" id="E7RZM6"/>
<keyword evidence="3" id="KW-1185">Reference proteome</keyword>
<reference evidence="2 3" key="1">
    <citation type="submission" date="2010-12" db="EMBL/GenBank/DDBJ databases">
        <authorList>
            <person name="Muzny D."/>
            <person name="Qin X."/>
            <person name="Deng J."/>
            <person name="Jiang H."/>
            <person name="Liu Y."/>
            <person name="Qu J."/>
            <person name="Song X.-Z."/>
            <person name="Zhang L."/>
            <person name="Thornton R."/>
            <person name="Coyle M."/>
            <person name="Francisco L."/>
            <person name="Jackson L."/>
            <person name="Javaid M."/>
            <person name="Korchina V."/>
            <person name="Kovar C."/>
            <person name="Mata R."/>
            <person name="Mathew T."/>
            <person name="Ngo R."/>
            <person name="Nguyen L."/>
            <person name="Nguyen N."/>
            <person name="Okwuonu G."/>
            <person name="Ongeri F."/>
            <person name="Pham C."/>
            <person name="Simmons D."/>
            <person name="Wilczek-Boney K."/>
            <person name="Hale W."/>
            <person name="Jakkamsetti A."/>
            <person name="Pham P."/>
            <person name="Ruth R."/>
            <person name="San Lucas F."/>
            <person name="Warren J."/>
            <person name="Zhang J."/>
            <person name="Zhao Z."/>
            <person name="Zhou C."/>
            <person name="Zhu D."/>
            <person name="Lee S."/>
            <person name="Bess C."/>
            <person name="Blankenburg K."/>
            <person name="Forbes L."/>
            <person name="Fu Q."/>
            <person name="Gubbala S."/>
            <person name="Hirani K."/>
            <person name="Jayaseelan J.C."/>
            <person name="Lara F."/>
            <person name="Munidasa M."/>
            <person name="Palculict T."/>
            <person name="Patil S."/>
            <person name="Pu L.-L."/>
            <person name="Saada N."/>
            <person name="Tang L."/>
            <person name="Weissenberger G."/>
            <person name="Zhu Y."/>
            <person name="Hemphill L."/>
            <person name="Shang Y."/>
            <person name="Youmans B."/>
            <person name="Ayvaz T."/>
            <person name="Ross M."/>
            <person name="Santibanez J."/>
            <person name="Aqrawi P."/>
            <person name="Gross S."/>
            <person name="Joshi V."/>
            <person name="Fowler G."/>
            <person name="Nazareth L."/>
            <person name="Reid J."/>
            <person name="Worley K."/>
            <person name="Petrosino J."/>
            <person name="Highlander S."/>
            <person name="Gibbs R."/>
        </authorList>
    </citation>
    <scope>NUCLEOTIDE SEQUENCE [LARGE SCALE GENOMIC DNA]</scope>
    <source>
        <strain evidence="2 3">ATCC 51599</strain>
    </source>
</reference>
<evidence type="ECO:0000256" key="1">
    <source>
        <dbReference type="SAM" id="MobiDB-lite"/>
    </source>
</evidence>
<dbReference type="STRING" id="887898.HMPREF0551_2140"/>
<dbReference type="Proteomes" id="UP000011021">
    <property type="component" value="Unassembled WGS sequence"/>
</dbReference>
<feature type="region of interest" description="Disordered" evidence="1">
    <location>
        <begin position="248"/>
        <end position="295"/>
    </location>
</feature>
<organism evidence="2 3">
    <name type="scientific">Lautropia mirabilis ATCC 51599</name>
    <dbReference type="NCBI Taxonomy" id="887898"/>
    <lineage>
        <taxon>Bacteria</taxon>
        <taxon>Pseudomonadati</taxon>
        <taxon>Pseudomonadota</taxon>
        <taxon>Betaproteobacteria</taxon>
        <taxon>Burkholderiales</taxon>
        <taxon>Burkholderiaceae</taxon>
        <taxon>Lautropia</taxon>
    </lineage>
</organism>
<evidence type="ECO:0008006" key="4">
    <source>
        <dbReference type="Google" id="ProtNLM"/>
    </source>
</evidence>
<evidence type="ECO:0000313" key="2">
    <source>
        <dbReference type="EMBL" id="EFV94025.1"/>
    </source>
</evidence>
<sequence length="509" mass="53034">MDTAGWLPLTIDLDTLSVRTASPRLTVQAGANDITTVLLDGRPVVTLTRTSPGLTIRATPGDAHLAYVLTGSGSTPITLNSDNAYRLVLVDAHLTSTDGPALHLQSPAAAFIELQGHSSLADAPVRTRRTDAQGEPVKPRGALSATGPLVIRGDGTLSINATAHHALTTAGHLRLSSGNLTLKVDTRDGLRPTQAFIMDGGRLTIDAPAGKGIKVSGKESAVQPLGFVAVNDGHITIRSHDKGITTGWKPWRDARTPDTNDDPDPRITINGGTIDITTTGTPARDTDDESENSLSPEGIEAKSVLRVRGGNLKVITTDDSISAGMHLELSGGRTYAYSSHDDAVDSNGTLTIAGGVLVAISHAPRPEGALDSDSNQFAITGGTFVGIGAYSSTPTDSACTQNVITIPTYVEAGPWTLRDAAGNVVFSYDLPFRSGYMIASTPALARGATYTVVRGGTLGPVGEDFHGLALHPTTLTGGTPAETFTITRILTPLGAAEFDWFSPEKGPDD</sequence>
<name>E7RZM6_9BURK</name>